<reference evidence="2" key="1">
    <citation type="journal article" date="2017" name="Genome Announc.">
        <title>Draft Genome Sequence of Terrimicrobium sacchariphilum NM-5T, a Facultative Anaerobic Soil Bacterium of the Class Spartobacteria.</title>
        <authorList>
            <person name="Qiu Y.L."/>
            <person name="Tourlousse D.M."/>
            <person name="Matsuura N."/>
            <person name="Ohashi A."/>
            <person name="Sekiguchi Y."/>
        </authorList>
    </citation>
    <scope>NUCLEOTIDE SEQUENCE [LARGE SCALE GENOMIC DNA]</scope>
    <source>
        <strain evidence="2">NM-5</strain>
    </source>
</reference>
<dbReference type="Proteomes" id="UP000076023">
    <property type="component" value="Unassembled WGS sequence"/>
</dbReference>
<name>A0A146GC00_TERSA</name>
<organism evidence="1 2">
    <name type="scientific">Terrimicrobium sacchariphilum</name>
    <dbReference type="NCBI Taxonomy" id="690879"/>
    <lineage>
        <taxon>Bacteria</taxon>
        <taxon>Pseudomonadati</taxon>
        <taxon>Verrucomicrobiota</taxon>
        <taxon>Terrimicrobiia</taxon>
        <taxon>Terrimicrobiales</taxon>
        <taxon>Terrimicrobiaceae</taxon>
        <taxon>Terrimicrobium</taxon>
    </lineage>
</organism>
<gene>
    <name evidence="1" type="ORF">TSACC_22489</name>
</gene>
<evidence type="ECO:0000313" key="1">
    <source>
        <dbReference type="EMBL" id="GAT34066.1"/>
    </source>
</evidence>
<protein>
    <submittedName>
        <fullName evidence="1">Uncharacterized protein</fullName>
    </submittedName>
</protein>
<accession>A0A146GC00</accession>
<evidence type="ECO:0000313" key="2">
    <source>
        <dbReference type="Proteomes" id="UP000076023"/>
    </source>
</evidence>
<sequence>MAEGGGLCYSARMCNRYRTVSAEWRAGQELELEVVGGDFYRPKWAGSATVEKLKRYWLREPGSELAQTREDVTEVSETAEDDGELQWCAAPAGARLLFVIAAPPPGKTYRLAKLITTAATPDQAAYFRRDRFPLLGRLTPSGEIAIIPPLPAPPPKPKPQGELF</sequence>
<dbReference type="AlphaFoldDB" id="A0A146GC00"/>
<keyword evidence="2" id="KW-1185">Reference proteome</keyword>
<dbReference type="InParanoid" id="A0A146GC00"/>
<proteinExistence type="predicted"/>
<comment type="caution">
    <text evidence="1">The sequence shown here is derived from an EMBL/GenBank/DDBJ whole genome shotgun (WGS) entry which is preliminary data.</text>
</comment>
<dbReference type="STRING" id="690879.TSACC_22489"/>
<dbReference type="EMBL" id="BDCO01000002">
    <property type="protein sequence ID" value="GAT34066.1"/>
    <property type="molecule type" value="Genomic_DNA"/>
</dbReference>